<feature type="signal peptide" evidence="1">
    <location>
        <begin position="1"/>
        <end position="24"/>
    </location>
</feature>
<dbReference type="HOGENOM" id="CLU_650561_0_0_1"/>
<comment type="caution">
    <text evidence="3">The sequence shown here is derived from an EMBL/GenBank/DDBJ whole genome shotgun (WGS) entry which is preliminary data.</text>
</comment>
<reference evidence="3 4" key="1">
    <citation type="journal article" date="2013" name="PLoS Genet.">
        <title>Genomic mechanisms accounting for the adaptation to parasitism in nematode-trapping fungi.</title>
        <authorList>
            <person name="Meerupati T."/>
            <person name="Andersson K.M."/>
            <person name="Friman E."/>
            <person name="Kumar D."/>
            <person name="Tunlid A."/>
            <person name="Ahren D."/>
        </authorList>
    </citation>
    <scope>NUCLEOTIDE SEQUENCE [LARGE SCALE GENOMIC DNA]</scope>
    <source>
        <strain evidence="3 4">CBS 200.50</strain>
    </source>
</reference>
<feature type="chain" id="PRO_5004560989" description="DUF6923 domain-containing protein" evidence="1">
    <location>
        <begin position="25"/>
        <end position="349"/>
    </location>
</feature>
<dbReference type="Pfam" id="PF21959">
    <property type="entry name" value="DUF6923"/>
    <property type="match status" value="1"/>
</dbReference>
<proteinExistence type="predicted"/>
<accession>S8AXK4</accession>
<dbReference type="EMBL" id="AQGS01000003">
    <property type="protein sequence ID" value="EPS45706.1"/>
    <property type="molecule type" value="Genomic_DNA"/>
</dbReference>
<evidence type="ECO:0000256" key="1">
    <source>
        <dbReference type="SAM" id="SignalP"/>
    </source>
</evidence>
<feature type="domain" description="DUF6923" evidence="2">
    <location>
        <begin position="178"/>
        <end position="341"/>
    </location>
</feature>
<reference evidence="4" key="2">
    <citation type="submission" date="2013-04" db="EMBL/GenBank/DDBJ databases">
        <title>Genomic mechanisms accounting for the adaptation to parasitism in nematode-trapping fungi.</title>
        <authorList>
            <person name="Ahren D.G."/>
        </authorList>
    </citation>
    <scope>NUCLEOTIDE SEQUENCE [LARGE SCALE GENOMIC DNA]</scope>
    <source>
        <strain evidence="4">CBS 200.50</strain>
    </source>
</reference>
<sequence>MPSLSRLLFSLVAASLVLSDIALATPAAFPQNGYCPTRTVTKTCTRTLTSIKTSTKVLKTSTKTLTKTSTKISTKVSTKTATKTSTKVSTTVQNVTKTITSSGIAVTVTDTVTDTFTETSDPTTVISTITETSDPITVSETVTVPSCAASPFGPAFECSPYGYLINQLSLNKLDLTTGTIEVIKDNLNGGESVNAIGYNGQYWIAGVVVDGSQSWWQIDINPYSSTYGQIVDTGITSVGSSLADWTYIPSAGRFLWAIGTTDENHAVLEKFDMVSHTWTRVREWISIVAGFGAVFALDNGDIYAYENPTGIIYKTNVFIQSGLEEVAQGPSVSNADGARCAYNPQVTPV</sequence>
<dbReference type="eggNOG" id="ENOG502RX7D">
    <property type="taxonomic scope" value="Eukaryota"/>
</dbReference>
<keyword evidence="4" id="KW-1185">Reference proteome</keyword>
<keyword evidence="1" id="KW-0732">Signal</keyword>
<gene>
    <name evidence="3" type="ORF">H072_219</name>
</gene>
<evidence type="ECO:0000313" key="4">
    <source>
        <dbReference type="Proteomes" id="UP000015100"/>
    </source>
</evidence>
<organism evidence="3 4">
    <name type="scientific">Dactylellina haptotyla (strain CBS 200.50)</name>
    <name type="common">Nematode-trapping fungus</name>
    <name type="synonym">Monacrosporium haptotylum</name>
    <dbReference type="NCBI Taxonomy" id="1284197"/>
    <lineage>
        <taxon>Eukaryota</taxon>
        <taxon>Fungi</taxon>
        <taxon>Dikarya</taxon>
        <taxon>Ascomycota</taxon>
        <taxon>Pezizomycotina</taxon>
        <taxon>Orbiliomycetes</taxon>
        <taxon>Orbiliales</taxon>
        <taxon>Orbiliaceae</taxon>
        <taxon>Dactylellina</taxon>
    </lineage>
</organism>
<protein>
    <recommendedName>
        <fullName evidence="2">DUF6923 domain-containing protein</fullName>
    </recommendedName>
</protein>
<dbReference type="Proteomes" id="UP000015100">
    <property type="component" value="Unassembled WGS sequence"/>
</dbReference>
<dbReference type="AlphaFoldDB" id="S8AXK4"/>
<evidence type="ECO:0000259" key="2">
    <source>
        <dbReference type="Pfam" id="PF21959"/>
    </source>
</evidence>
<dbReference type="InterPro" id="IPR054215">
    <property type="entry name" value="DUF6923"/>
</dbReference>
<name>S8AXK4_DACHA</name>
<evidence type="ECO:0000313" key="3">
    <source>
        <dbReference type="EMBL" id="EPS45706.1"/>
    </source>
</evidence>
<dbReference type="STRING" id="1284197.S8AXK4"/>
<dbReference type="OrthoDB" id="4405280at2759"/>